<organism evidence="6 7">
    <name type="scientific">Methylopila jiangsuensis</name>
    <dbReference type="NCBI Taxonomy" id="586230"/>
    <lineage>
        <taxon>Bacteria</taxon>
        <taxon>Pseudomonadati</taxon>
        <taxon>Pseudomonadota</taxon>
        <taxon>Alphaproteobacteria</taxon>
        <taxon>Hyphomicrobiales</taxon>
        <taxon>Methylopilaceae</taxon>
        <taxon>Methylopila</taxon>
    </lineage>
</organism>
<dbReference type="InterPro" id="IPR057661">
    <property type="entry name" value="RsdA/BaiN/AoA(So)_Rossmann"/>
</dbReference>
<feature type="domain" description="RsdA/BaiN/AoA(So)-like Rossmann fold-like" evidence="4">
    <location>
        <begin position="17"/>
        <end position="403"/>
    </location>
</feature>
<dbReference type="Gene3D" id="1.10.8.260">
    <property type="entry name" value="HI0933 insert domain-like"/>
    <property type="match status" value="1"/>
</dbReference>
<dbReference type="InterPro" id="IPR055178">
    <property type="entry name" value="RsdA/BaiN/AoA(So)-like_dom"/>
</dbReference>
<protein>
    <submittedName>
        <fullName evidence="6">NAD(FAD)-utilizing dehydrogenase</fullName>
    </submittedName>
</protein>
<keyword evidence="3" id="KW-0274">FAD</keyword>
<evidence type="ECO:0000259" key="4">
    <source>
        <dbReference type="Pfam" id="PF03486"/>
    </source>
</evidence>
<dbReference type="PANTHER" id="PTHR42887">
    <property type="entry name" value="OS12G0638800 PROTEIN"/>
    <property type="match status" value="1"/>
</dbReference>
<feature type="domain" description="RsdA/BaiN/AoA(So)-like insert" evidence="5">
    <location>
        <begin position="202"/>
        <end position="351"/>
    </location>
</feature>
<evidence type="ECO:0000256" key="3">
    <source>
        <dbReference type="ARBA" id="ARBA00022827"/>
    </source>
</evidence>
<dbReference type="InterPro" id="IPR004792">
    <property type="entry name" value="BaiN-like"/>
</dbReference>
<dbReference type="Proteomes" id="UP001143364">
    <property type="component" value="Unassembled WGS sequence"/>
</dbReference>
<dbReference type="Pfam" id="PF22780">
    <property type="entry name" value="HI0933_like_1st"/>
    <property type="match status" value="1"/>
</dbReference>
<dbReference type="Pfam" id="PF03486">
    <property type="entry name" value="HI0933_like"/>
    <property type="match status" value="1"/>
</dbReference>
<dbReference type="Gene3D" id="3.50.50.60">
    <property type="entry name" value="FAD/NAD(P)-binding domain"/>
    <property type="match status" value="1"/>
</dbReference>
<evidence type="ECO:0000313" key="6">
    <source>
        <dbReference type="EMBL" id="GLK76576.1"/>
    </source>
</evidence>
<gene>
    <name evidence="6" type="ORF">GCM10008171_18300</name>
</gene>
<dbReference type="Gene3D" id="2.40.30.10">
    <property type="entry name" value="Translation factors"/>
    <property type="match status" value="1"/>
</dbReference>
<dbReference type="PRINTS" id="PR00419">
    <property type="entry name" value="ADXRDTASE"/>
</dbReference>
<dbReference type="InterPro" id="IPR023166">
    <property type="entry name" value="BaiN-like_dom_sf"/>
</dbReference>
<evidence type="ECO:0000313" key="7">
    <source>
        <dbReference type="Proteomes" id="UP001143364"/>
    </source>
</evidence>
<keyword evidence="2" id="KW-0285">Flavoprotein</keyword>
<dbReference type="AlphaFoldDB" id="A0A9W6JFD5"/>
<keyword evidence="7" id="KW-1185">Reference proteome</keyword>
<dbReference type="RefSeq" id="WP_271204447.1">
    <property type="nucleotide sequence ID" value="NZ_BSFK01000009.1"/>
</dbReference>
<dbReference type="InterPro" id="IPR036188">
    <property type="entry name" value="FAD/NAD-bd_sf"/>
</dbReference>
<dbReference type="NCBIfam" id="TIGR00275">
    <property type="entry name" value="aminoacetone oxidase family FAD-binding enzyme"/>
    <property type="match status" value="1"/>
</dbReference>
<sequence length="420" mass="44123">MSADHPPEPTLEAPLAAVVGAGPAGLMAAERLAARGFNVTVYDRMPSPARKFLLAGRGGLNLTHSEPLERLLERYGPARSTLEPAIRVFSSEWLIDWCQGLGIETFVGTSGRVFPKALKASPLLRAWLRRLETQGVRFGLRRRWTGWTPDGALVFEGPDGPETARPAATVLALGGASWPRLGADGAWTGPLDAAGVALTPLRPANCGFLVPWSEALAGRFAGEPLKRAALSFEGVTVRGEAMITADGIEGGLIYALSARLRDAIARSGTARPTLDLRPDLSPDQLAAKLAAPRGTRSLSTHLRKAAGLSPVAVALLREAGPPPAEAEALARRIKALPLTFTAPKGIERAISTAGGVALPELDGAFMLRGRPGVFLAGEMLDWEAPTGGYLLQACFATGAAAGDGAADWLARICGDRPYLT</sequence>
<dbReference type="EMBL" id="BSFK01000009">
    <property type="protein sequence ID" value="GLK76576.1"/>
    <property type="molecule type" value="Genomic_DNA"/>
</dbReference>
<reference evidence="6" key="1">
    <citation type="journal article" date="2014" name="Int. J. Syst. Evol. Microbiol.">
        <title>Complete genome sequence of Corynebacterium casei LMG S-19264T (=DSM 44701T), isolated from a smear-ripened cheese.</title>
        <authorList>
            <consortium name="US DOE Joint Genome Institute (JGI-PGF)"/>
            <person name="Walter F."/>
            <person name="Albersmeier A."/>
            <person name="Kalinowski J."/>
            <person name="Ruckert C."/>
        </authorList>
    </citation>
    <scope>NUCLEOTIDE SEQUENCE</scope>
    <source>
        <strain evidence="6">VKM B-2555</strain>
    </source>
</reference>
<reference evidence="6" key="2">
    <citation type="submission" date="2023-01" db="EMBL/GenBank/DDBJ databases">
        <authorList>
            <person name="Sun Q."/>
            <person name="Evtushenko L."/>
        </authorList>
    </citation>
    <scope>NUCLEOTIDE SEQUENCE</scope>
    <source>
        <strain evidence="6">VKM B-2555</strain>
    </source>
</reference>
<dbReference type="SUPFAM" id="SSF51905">
    <property type="entry name" value="FAD/NAD(P)-binding domain"/>
    <property type="match status" value="1"/>
</dbReference>
<dbReference type="NCBIfam" id="TIGR03862">
    <property type="entry name" value="flavo_PP4765"/>
    <property type="match status" value="1"/>
</dbReference>
<dbReference type="PANTHER" id="PTHR42887:SF1">
    <property type="entry name" value="BLR3961 PROTEIN"/>
    <property type="match status" value="1"/>
</dbReference>
<evidence type="ECO:0000259" key="5">
    <source>
        <dbReference type="Pfam" id="PF22780"/>
    </source>
</evidence>
<evidence type="ECO:0000256" key="2">
    <source>
        <dbReference type="ARBA" id="ARBA00022630"/>
    </source>
</evidence>
<evidence type="ECO:0000256" key="1">
    <source>
        <dbReference type="ARBA" id="ARBA00001974"/>
    </source>
</evidence>
<proteinExistence type="predicted"/>
<name>A0A9W6JFD5_9HYPH</name>
<accession>A0A9W6JFD5</accession>
<dbReference type="InterPro" id="IPR022460">
    <property type="entry name" value="Flavoprotein_PP4765"/>
</dbReference>
<dbReference type="SUPFAM" id="SSF160996">
    <property type="entry name" value="HI0933 insert domain-like"/>
    <property type="match status" value="1"/>
</dbReference>
<comment type="cofactor">
    <cofactor evidence="1">
        <name>FAD</name>
        <dbReference type="ChEBI" id="CHEBI:57692"/>
    </cofactor>
</comment>
<comment type="caution">
    <text evidence="6">The sequence shown here is derived from an EMBL/GenBank/DDBJ whole genome shotgun (WGS) entry which is preliminary data.</text>
</comment>